<dbReference type="Proteomes" id="UP000005408">
    <property type="component" value="Unassembled WGS sequence"/>
</dbReference>
<name>A0A8W8N000_MAGGI</name>
<dbReference type="EnsemblMetazoa" id="G3815.1">
    <property type="protein sequence ID" value="G3815.1:cds"/>
    <property type="gene ID" value="G3815"/>
</dbReference>
<keyword evidence="2" id="KW-1185">Reference proteome</keyword>
<reference evidence="1" key="1">
    <citation type="submission" date="2022-08" db="UniProtKB">
        <authorList>
            <consortium name="EnsemblMetazoa"/>
        </authorList>
    </citation>
    <scope>IDENTIFICATION</scope>
    <source>
        <strain evidence="1">05x7-T-G4-1.051#20</strain>
    </source>
</reference>
<protein>
    <submittedName>
        <fullName evidence="1">Uncharacterized protein</fullName>
    </submittedName>
</protein>
<sequence>MIGTIALIHVPDSDRASIKLKNTKRKAINSEPLVVPSKDVHISKSFELPEASGDRAETELGSVTETQYGIDPDSLTLQRKTYTVINEVPNYAQG</sequence>
<organism evidence="1 2">
    <name type="scientific">Magallana gigas</name>
    <name type="common">Pacific oyster</name>
    <name type="synonym">Crassostrea gigas</name>
    <dbReference type="NCBI Taxonomy" id="29159"/>
    <lineage>
        <taxon>Eukaryota</taxon>
        <taxon>Metazoa</taxon>
        <taxon>Spiralia</taxon>
        <taxon>Lophotrochozoa</taxon>
        <taxon>Mollusca</taxon>
        <taxon>Bivalvia</taxon>
        <taxon>Autobranchia</taxon>
        <taxon>Pteriomorphia</taxon>
        <taxon>Ostreida</taxon>
        <taxon>Ostreoidea</taxon>
        <taxon>Ostreidae</taxon>
        <taxon>Magallana</taxon>
    </lineage>
</organism>
<evidence type="ECO:0000313" key="2">
    <source>
        <dbReference type="Proteomes" id="UP000005408"/>
    </source>
</evidence>
<accession>A0A8W8N000</accession>
<proteinExistence type="predicted"/>
<evidence type="ECO:0000313" key="1">
    <source>
        <dbReference type="EnsemblMetazoa" id="G3815.1:cds"/>
    </source>
</evidence>
<dbReference type="AlphaFoldDB" id="A0A8W8N000"/>